<gene>
    <name evidence="9" type="ORF">G6F64_009893</name>
</gene>
<dbReference type="PANTHER" id="PTHR10758:SF1">
    <property type="entry name" value="COP9 SIGNALOSOME COMPLEX SUBUNIT 3"/>
    <property type="match status" value="1"/>
</dbReference>
<evidence type="ECO:0000313" key="10">
    <source>
        <dbReference type="Proteomes" id="UP000716291"/>
    </source>
</evidence>
<dbReference type="InterPro" id="IPR050756">
    <property type="entry name" value="CSN3"/>
</dbReference>
<dbReference type="Pfam" id="PF01399">
    <property type="entry name" value="PCI"/>
    <property type="match status" value="1"/>
</dbReference>
<evidence type="ECO:0000256" key="7">
    <source>
        <dbReference type="ARBA" id="ARBA00023242"/>
    </source>
</evidence>
<dbReference type="SMART" id="SM00088">
    <property type="entry name" value="PINT"/>
    <property type="match status" value="1"/>
</dbReference>
<accession>A0A9P6X234</accession>
<keyword evidence="7" id="KW-0539">Nucleus</keyword>
<dbReference type="Pfam" id="PF22788">
    <property type="entry name" value="COP9_hel_rpt"/>
    <property type="match status" value="1"/>
</dbReference>
<dbReference type="Proteomes" id="UP000716291">
    <property type="component" value="Unassembled WGS sequence"/>
</dbReference>
<comment type="caution">
    <text evidence="9">The sequence shown here is derived from an EMBL/GenBank/DDBJ whole genome shotgun (WGS) entry which is preliminary data.</text>
</comment>
<comment type="subcellular location">
    <subcellularLocation>
        <location evidence="2">Cytoplasm</location>
    </subcellularLocation>
    <subcellularLocation>
        <location evidence="1">Nucleus</location>
    </subcellularLocation>
</comment>
<evidence type="ECO:0000313" key="9">
    <source>
        <dbReference type="EMBL" id="KAG1303650.1"/>
    </source>
</evidence>
<dbReference type="OrthoDB" id="29061at2759"/>
<dbReference type="AlphaFoldDB" id="A0A9P6X234"/>
<keyword evidence="6" id="KW-0736">Signalosome</keyword>
<dbReference type="InterPro" id="IPR036390">
    <property type="entry name" value="WH_DNA-bd_sf"/>
</dbReference>
<keyword evidence="10" id="KW-1185">Reference proteome</keyword>
<dbReference type="InterPro" id="IPR055089">
    <property type="entry name" value="COP9_N"/>
</dbReference>
<dbReference type="InterPro" id="IPR000717">
    <property type="entry name" value="PCI_dom"/>
</dbReference>
<dbReference type="GO" id="GO:0008180">
    <property type="term" value="C:COP9 signalosome"/>
    <property type="evidence" value="ECO:0007669"/>
    <property type="project" value="UniProtKB-KW"/>
</dbReference>
<proteinExistence type="inferred from homology"/>
<evidence type="ECO:0000256" key="6">
    <source>
        <dbReference type="ARBA" id="ARBA00022790"/>
    </source>
</evidence>
<feature type="domain" description="PCI" evidence="8">
    <location>
        <begin position="201"/>
        <end position="370"/>
    </location>
</feature>
<dbReference type="PROSITE" id="PS50250">
    <property type="entry name" value="PCI"/>
    <property type="match status" value="1"/>
</dbReference>
<evidence type="ECO:0000256" key="5">
    <source>
        <dbReference type="ARBA" id="ARBA00022490"/>
    </source>
</evidence>
<dbReference type="PANTHER" id="PTHR10758">
    <property type="entry name" value="26S PROTEASOME NON-ATPASE REGULATORY SUBUNIT 3/COP9 SIGNALOSOME COMPLEX SUBUNIT 3"/>
    <property type="match status" value="1"/>
</dbReference>
<reference evidence="9" key="1">
    <citation type="journal article" date="2020" name="Microb. Genom.">
        <title>Genetic diversity of clinical and environmental Mucorales isolates obtained from an investigation of mucormycosis cases among solid organ transplant recipients.</title>
        <authorList>
            <person name="Nguyen M.H."/>
            <person name="Kaul D."/>
            <person name="Muto C."/>
            <person name="Cheng S.J."/>
            <person name="Richter R.A."/>
            <person name="Bruno V.M."/>
            <person name="Liu G."/>
            <person name="Beyhan S."/>
            <person name="Sundermann A.J."/>
            <person name="Mounaud S."/>
            <person name="Pasculle A.W."/>
            <person name="Nierman W.C."/>
            <person name="Driscoll E."/>
            <person name="Cumbie R."/>
            <person name="Clancy C.J."/>
            <person name="Dupont C.L."/>
        </authorList>
    </citation>
    <scope>NUCLEOTIDE SEQUENCE</scope>
    <source>
        <strain evidence="9">GL11</strain>
    </source>
</reference>
<comment type="similarity">
    <text evidence="3">Belongs to the CSN3 family.</text>
</comment>
<evidence type="ECO:0000256" key="1">
    <source>
        <dbReference type="ARBA" id="ARBA00004123"/>
    </source>
</evidence>
<evidence type="ECO:0000256" key="3">
    <source>
        <dbReference type="ARBA" id="ARBA00007084"/>
    </source>
</evidence>
<dbReference type="GO" id="GO:0005737">
    <property type="term" value="C:cytoplasm"/>
    <property type="evidence" value="ECO:0007669"/>
    <property type="project" value="UniProtKB-SubCell"/>
</dbReference>
<name>A0A9P6X234_RHIOR</name>
<dbReference type="GO" id="GO:0006511">
    <property type="term" value="P:ubiquitin-dependent protein catabolic process"/>
    <property type="evidence" value="ECO:0007669"/>
    <property type="project" value="TreeGrafter"/>
</dbReference>
<evidence type="ECO:0000259" key="8">
    <source>
        <dbReference type="PROSITE" id="PS50250"/>
    </source>
</evidence>
<keyword evidence="5" id="KW-0963">Cytoplasm</keyword>
<evidence type="ECO:0000256" key="2">
    <source>
        <dbReference type="ARBA" id="ARBA00004496"/>
    </source>
</evidence>
<organism evidence="9 10">
    <name type="scientific">Rhizopus oryzae</name>
    <name type="common">Mucormycosis agent</name>
    <name type="synonym">Rhizopus arrhizus var. delemar</name>
    <dbReference type="NCBI Taxonomy" id="64495"/>
    <lineage>
        <taxon>Eukaryota</taxon>
        <taxon>Fungi</taxon>
        <taxon>Fungi incertae sedis</taxon>
        <taxon>Mucoromycota</taxon>
        <taxon>Mucoromycotina</taxon>
        <taxon>Mucoromycetes</taxon>
        <taxon>Mucorales</taxon>
        <taxon>Mucorineae</taxon>
        <taxon>Rhizopodaceae</taxon>
        <taxon>Rhizopus</taxon>
    </lineage>
</organism>
<evidence type="ECO:0000256" key="4">
    <source>
        <dbReference type="ARBA" id="ARBA00014878"/>
    </source>
</evidence>
<protein>
    <recommendedName>
        <fullName evidence="4">COP9 signalosome complex subunit 3</fullName>
    </recommendedName>
</protein>
<sequence length="446" mass="50680">MQQSTEQASIDEFIARILSTTQDWIQIVPELNALTQQQLLSFTSDSLDPLTILDPSLQSLAYLYFITARCFNSTKEEALRYFQLLSRFVQVFDVEQVVLSPTCFRLVGSACLHLAQLVQQPLLPLEVLLSAIQRYSGSPLILTSLHSTFVKACILAKMYTYPLQLLDYDIEIIDTTKNDLDIQSVLEYYFYGSMVYIANKNFVRALDFLSIVISAPTQKLLSAIQIAAYKKYVLVCLIGEGQMRPLPKYTASTVEKVCKSQAVVYLQLADAFKDTNIRMFQDIASRSSSIFENDKHIGLIKQCFQSLLRKKIKELTKVYITVGLNEMAKKIENVSPKELELILIEMINQKQISASISITEQLTKMVHFNDEEEEEEKQSKLEESILNLSTINSRISYMDKLEGLNRDFQTKYMTLSSTGPGGISEHFVDEEMELPVDEEAKSSFAV</sequence>
<dbReference type="SUPFAM" id="SSF46785">
    <property type="entry name" value="Winged helix' DNA-binding domain"/>
    <property type="match status" value="1"/>
</dbReference>
<dbReference type="EMBL" id="JAANQT010001904">
    <property type="protein sequence ID" value="KAG1303650.1"/>
    <property type="molecule type" value="Genomic_DNA"/>
</dbReference>